<sequence length="236" mass="26898">MNKSALFISTLNEIEGITQLFKKVPISSFDECYALDGGSTDGTIEFFEKHDIKVIHNIKKGEIFNTGAKNTECEYLVFFAPDGNENPDDIIILLKLIKEECDMAIASRFMKGARNEEDDKLFSWRAWVNKMFTFIVRMIWGGNITDTINGFRAIKKTKLLEMNLDPTGFDIEYQMTIRGLKIGHIIKEIPTREDGRIGGVSTARSFPVGILMVKRLATEFFIGLSFKETDKKQIQF</sequence>
<dbReference type="PANTHER" id="PTHR48090:SF7">
    <property type="entry name" value="RFBJ PROTEIN"/>
    <property type="match status" value="1"/>
</dbReference>
<dbReference type="Pfam" id="PF00535">
    <property type="entry name" value="Glycos_transf_2"/>
    <property type="match status" value="1"/>
</dbReference>
<protein>
    <recommendedName>
        <fullName evidence="1">Glycosyltransferase 2-like domain-containing protein</fullName>
    </recommendedName>
</protein>
<dbReference type="EMBL" id="BART01006986">
    <property type="protein sequence ID" value="GAG72245.1"/>
    <property type="molecule type" value="Genomic_DNA"/>
</dbReference>
<gene>
    <name evidence="2" type="ORF">S01H4_15944</name>
</gene>
<dbReference type="SUPFAM" id="SSF53448">
    <property type="entry name" value="Nucleotide-diphospho-sugar transferases"/>
    <property type="match status" value="1"/>
</dbReference>
<dbReference type="InterPro" id="IPR029044">
    <property type="entry name" value="Nucleotide-diphossugar_trans"/>
</dbReference>
<evidence type="ECO:0000259" key="1">
    <source>
        <dbReference type="Pfam" id="PF00535"/>
    </source>
</evidence>
<name>X0ZR83_9ZZZZ</name>
<organism evidence="2">
    <name type="scientific">marine sediment metagenome</name>
    <dbReference type="NCBI Taxonomy" id="412755"/>
    <lineage>
        <taxon>unclassified sequences</taxon>
        <taxon>metagenomes</taxon>
        <taxon>ecological metagenomes</taxon>
    </lineage>
</organism>
<evidence type="ECO:0000313" key="2">
    <source>
        <dbReference type="EMBL" id="GAG72245.1"/>
    </source>
</evidence>
<proteinExistence type="predicted"/>
<dbReference type="PANTHER" id="PTHR48090">
    <property type="entry name" value="UNDECAPRENYL-PHOSPHATE 4-DEOXY-4-FORMAMIDO-L-ARABINOSE TRANSFERASE-RELATED"/>
    <property type="match status" value="1"/>
</dbReference>
<dbReference type="InterPro" id="IPR001173">
    <property type="entry name" value="Glyco_trans_2-like"/>
</dbReference>
<dbReference type="AlphaFoldDB" id="X0ZR83"/>
<accession>X0ZR83</accession>
<dbReference type="InterPro" id="IPR050256">
    <property type="entry name" value="Glycosyltransferase_2"/>
</dbReference>
<feature type="domain" description="Glycosyltransferase 2-like" evidence="1">
    <location>
        <begin position="7"/>
        <end position="159"/>
    </location>
</feature>
<dbReference type="Gene3D" id="3.90.550.10">
    <property type="entry name" value="Spore Coat Polysaccharide Biosynthesis Protein SpsA, Chain A"/>
    <property type="match status" value="1"/>
</dbReference>
<comment type="caution">
    <text evidence="2">The sequence shown here is derived from an EMBL/GenBank/DDBJ whole genome shotgun (WGS) entry which is preliminary data.</text>
</comment>
<reference evidence="2" key="1">
    <citation type="journal article" date="2014" name="Front. Microbiol.">
        <title>High frequency of phylogenetically diverse reductive dehalogenase-homologous genes in deep subseafloor sedimentary metagenomes.</title>
        <authorList>
            <person name="Kawai M."/>
            <person name="Futagami T."/>
            <person name="Toyoda A."/>
            <person name="Takaki Y."/>
            <person name="Nishi S."/>
            <person name="Hori S."/>
            <person name="Arai W."/>
            <person name="Tsubouchi T."/>
            <person name="Morono Y."/>
            <person name="Uchiyama I."/>
            <person name="Ito T."/>
            <person name="Fujiyama A."/>
            <person name="Inagaki F."/>
            <person name="Takami H."/>
        </authorList>
    </citation>
    <scope>NUCLEOTIDE SEQUENCE</scope>
    <source>
        <strain evidence="2">Expedition CK06-06</strain>
    </source>
</reference>
<dbReference type="CDD" id="cd04179">
    <property type="entry name" value="DPM_DPG-synthase_like"/>
    <property type="match status" value="1"/>
</dbReference>